<dbReference type="Proteomes" id="UP000737018">
    <property type="component" value="Unassembled WGS sequence"/>
</dbReference>
<proteinExistence type="predicted"/>
<dbReference type="PANTHER" id="PTHR15863:SF2">
    <property type="entry name" value="MRN COMPLEX-INTERACTING PROTEIN"/>
    <property type="match status" value="1"/>
</dbReference>
<evidence type="ECO:0000313" key="3">
    <source>
        <dbReference type="EMBL" id="KAF3952822.1"/>
    </source>
</evidence>
<gene>
    <name evidence="3" type="ORF">CMV_021666</name>
</gene>
<dbReference type="Pfam" id="PF15749">
    <property type="entry name" value="MRNIP"/>
    <property type="match status" value="1"/>
</dbReference>
<accession>A0A8J4QJG0</accession>
<keyword evidence="4" id="KW-1185">Reference proteome</keyword>
<dbReference type="EMBL" id="JRKL02004339">
    <property type="protein sequence ID" value="KAF3952822.1"/>
    <property type="molecule type" value="Genomic_DNA"/>
</dbReference>
<feature type="domain" description="MRN complex-interacting protein N-terminal" evidence="2">
    <location>
        <begin position="10"/>
        <end position="106"/>
    </location>
</feature>
<reference evidence="3" key="1">
    <citation type="submission" date="2020-03" db="EMBL/GenBank/DDBJ databases">
        <title>Castanea mollissima Vanexum genome sequencing.</title>
        <authorList>
            <person name="Staton M."/>
        </authorList>
    </citation>
    <scope>NUCLEOTIDE SEQUENCE</scope>
    <source>
        <tissue evidence="3">Leaf</tissue>
    </source>
</reference>
<name>A0A8J4QJG0_9ROSI</name>
<feature type="region of interest" description="Disordered" evidence="1">
    <location>
        <begin position="158"/>
        <end position="211"/>
    </location>
</feature>
<dbReference type="PANTHER" id="PTHR15863">
    <property type="entry name" value="MRN COMPLEX-INTERACTING PROTEIN"/>
    <property type="match status" value="1"/>
</dbReference>
<dbReference type="InterPro" id="IPR032739">
    <property type="entry name" value="MRNIP"/>
</dbReference>
<comment type="caution">
    <text evidence="3">The sequence shown here is derived from an EMBL/GenBank/DDBJ whole genome shotgun (WGS) entry which is preliminary data.</text>
</comment>
<organism evidence="3 4">
    <name type="scientific">Castanea mollissima</name>
    <name type="common">Chinese chestnut</name>
    <dbReference type="NCBI Taxonomy" id="60419"/>
    <lineage>
        <taxon>Eukaryota</taxon>
        <taxon>Viridiplantae</taxon>
        <taxon>Streptophyta</taxon>
        <taxon>Embryophyta</taxon>
        <taxon>Tracheophyta</taxon>
        <taxon>Spermatophyta</taxon>
        <taxon>Magnoliopsida</taxon>
        <taxon>eudicotyledons</taxon>
        <taxon>Gunneridae</taxon>
        <taxon>Pentapetalae</taxon>
        <taxon>rosids</taxon>
        <taxon>fabids</taxon>
        <taxon>Fagales</taxon>
        <taxon>Fagaceae</taxon>
        <taxon>Castanea</taxon>
    </lineage>
</organism>
<evidence type="ECO:0000259" key="2">
    <source>
        <dbReference type="Pfam" id="PF15749"/>
    </source>
</evidence>
<sequence length="268" mass="31210">MSSSTMFIAVQCCQCSTMQVKQQQQKKKTKKISKWRCVVCNQMQSVCKVFAQGFVAKDLRGFVQSFNMSRSITEPSPLPLPLPQFQDEEEDIAHDNRVHNNKRRSDWSQFLDPVEEQQVEEESDFEPKIVTELPEDLFKKQKLNADLLYKPLFSNRNSTAKNLISPNKDPRRRYQPFAKGSSQRNDHMKQDDEGQEPRRKPQLPTAKAKAKAVSKWNDYIAQDDNENLQLGSGRNFEHQLHYHTLDLELEAINNDQRVEDDDVHPDFL</sequence>
<evidence type="ECO:0000256" key="1">
    <source>
        <dbReference type="SAM" id="MobiDB-lite"/>
    </source>
</evidence>
<dbReference type="AlphaFoldDB" id="A0A8J4QJG0"/>
<dbReference type="GO" id="GO:0005634">
    <property type="term" value="C:nucleus"/>
    <property type="evidence" value="ECO:0007669"/>
    <property type="project" value="TreeGrafter"/>
</dbReference>
<dbReference type="GO" id="GO:0007095">
    <property type="term" value="P:mitotic G2 DNA damage checkpoint signaling"/>
    <property type="evidence" value="ECO:0007669"/>
    <property type="project" value="TreeGrafter"/>
</dbReference>
<evidence type="ECO:0000313" key="4">
    <source>
        <dbReference type="Proteomes" id="UP000737018"/>
    </source>
</evidence>
<dbReference type="InterPro" id="IPR049472">
    <property type="entry name" value="MRNIP_N"/>
</dbReference>
<dbReference type="GO" id="GO:0003682">
    <property type="term" value="F:chromatin binding"/>
    <property type="evidence" value="ECO:0007669"/>
    <property type="project" value="TreeGrafter"/>
</dbReference>
<protein>
    <recommendedName>
        <fullName evidence="2">MRN complex-interacting protein N-terminal domain-containing protein</fullName>
    </recommendedName>
</protein>
<feature type="compositionally biased region" description="Basic and acidic residues" evidence="1">
    <location>
        <begin position="184"/>
        <end position="199"/>
    </location>
</feature>
<dbReference type="OrthoDB" id="5960226at2759"/>